<dbReference type="GO" id="GO:0008270">
    <property type="term" value="F:zinc ion binding"/>
    <property type="evidence" value="ECO:0007669"/>
    <property type="project" value="InterPro"/>
</dbReference>
<dbReference type="Proteomes" id="UP001153954">
    <property type="component" value="Unassembled WGS sequence"/>
</dbReference>
<evidence type="ECO:0000256" key="12">
    <source>
        <dbReference type="ARBA" id="ARBA00023157"/>
    </source>
</evidence>
<dbReference type="SMART" id="SM00631">
    <property type="entry name" value="Zn_pept"/>
    <property type="match status" value="1"/>
</dbReference>
<protein>
    <recommendedName>
        <fullName evidence="14">Zinc carboxypeptidase A 1</fullName>
    </recommendedName>
</protein>
<organism evidence="18 19">
    <name type="scientific">Euphydryas editha</name>
    <name type="common">Edith's checkerspot</name>
    <dbReference type="NCBI Taxonomy" id="104508"/>
    <lineage>
        <taxon>Eukaryota</taxon>
        <taxon>Metazoa</taxon>
        <taxon>Ecdysozoa</taxon>
        <taxon>Arthropoda</taxon>
        <taxon>Hexapoda</taxon>
        <taxon>Insecta</taxon>
        <taxon>Pterygota</taxon>
        <taxon>Neoptera</taxon>
        <taxon>Endopterygota</taxon>
        <taxon>Lepidoptera</taxon>
        <taxon>Glossata</taxon>
        <taxon>Ditrysia</taxon>
        <taxon>Papilionoidea</taxon>
        <taxon>Nymphalidae</taxon>
        <taxon>Nymphalinae</taxon>
        <taxon>Euphydryas</taxon>
    </lineage>
</organism>
<reference evidence="18" key="1">
    <citation type="submission" date="2022-03" db="EMBL/GenBank/DDBJ databases">
        <authorList>
            <person name="Tunstrom K."/>
        </authorList>
    </citation>
    <scope>NUCLEOTIDE SEQUENCE</scope>
</reference>
<keyword evidence="10" id="KW-0862">Zinc</keyword>
<dbReference type="SUPFAM" id="SSF54897">
    <property type="entry name" value="Protease propeptides/inhibitors"/>
    <property type="match status" value="1"/>
</dbReference>
<evidence type="ECO:0000256" key="14">
    <source>
        <dbReference type="ARBA" id="ARBA00069039"/>
    </source>
</evidence>
<evidence type="ECO:0000256" key="10">
    <source>
        <dbReference type="ARBA" id="ARBA00022833"/>
    </source>
</evidence>
<comment type="function">
    <text evidence="13">Involved in the digestion of the blood meal.</text>
</comment>
<dbReference type="InterPro" id="IPR036990">
    <property type="entry name" value="M14A-like_propep"/>
</dbReference>
<keyword evidence="6" id="KW-0645">Protease</keyword>
<evidence type="ECO:0000256" key="11">
    <source>
        <dbReference type="ARBA" id="ARBA00023049"/>
    </source>
</evidence>
<dbReference type="FunFam" id="3.40.630.10:FF:000040">
    <property type="entry name" value="zinc carboxypeptidase"/>
    <property type="match status" value="1"/>
</dbReference>
<proteinExistence type="inferred from homology"/>
<keyword evidence="9" id="KW-0378">Hydrolase</keyword>
<evidence type="ECO:0000256" key="5">
    <source>
        <dbReference type="ARBA" id="ARBA00022645"/>
    </source>
</evidence>
<evidence type="ECO:0000256" key="15">
    <source>
        <dbReference type="PROSITE-ProRule" id="PRU01379"/>
    </source>
</evidence>
<dbReference type="Pfam" id="PF02244">
    <property type="entry name" value="Propep_M14"/>
    <property type="match status" value="1"/>
</dbReference>
<dbReference type="PRINTS" id="PR00765">
    <property type="entry name" value="CRBOXYPTASEA"/>
</dbReference>
<feature type="chain" id="PRO_5043773572" description="Zinc carboxypeptidase A 1" evidence="16">
    <location>
        <begin position="20"/>
        <end position="456"/>
    </location>
</feature>
<dbReference type="CDD" id="cd03860">
    <property type="entry name" value="M14_CP_A-B_like"/>
    <property type="match status" value="1"/>
</dbReference>
<evidence type="ECO:0000256" key="1">
    <source>
        <dbReference type="ARBA" id="ARBA00001947"/>
    </source>
</evidence>
<dbReference type="PANTHER" id="PTHR11705:SF153">
    <property type="entry name" value="ZINC CARBOXYPEPTIDASE A 1-LIKE PROTEIN"/>
    <property type="match status" value="1"/>
</dbReference>
<evidence type="ECO:0000256" key="2">
    <source>
        <dbReference type="ARBA" id="ARBA00004613"/>
    </source>
</evidence>
<evidence type="ECO:0000256" key="4">
    <source>
        <dbReference type="ARBA" id="ARBA00022525"/>
    </source>
</evidence>
<evidence type="ECO:0000256" key="7">
    <source>
        <dbReference type="ARBA" id="ARBA00022723"/>
    </source>
</evidence>
<dbReference type="GO" id="GO:0006508">
    <property type="term" value="P:proteolysis"/>
    <property type="evidence" value="ECO:0007669"/>
    <property type="project" value="UniProtKB-KW"/>
</dbReference>
<dbReference type="Gene3D" id="3.30.70.340">
    <property type="entry name" value="Metallocarboxypeptidase-like"/>
    <property type="match status" value="1"/>
</dbReference>
<dbReference type="PANTHER" id="PTHR11705">
    <property type="entry name" value="PROTEASE FAMILY M14 CARBOXYPEPTIDASE A,B"/>
    <property type="match status" value="1"/>
</dbReference>
<comment type="cofactor">
    <cofactor evidence="1">
        <name>Zn(2+)</name>
        <dbReference type="ChEBI" id="CHEBI:29105"/>
    </cofactor>
</comment>
<keyword evidence="7" id="KW-0479">Metal-binding</keyword>
<comment type="caution">
    <text evidence="18">The sequence shown here is derived from an EMBL/GenBank/DDBJ whole genome shotgun (WGS) entry which is preliminary data.</text>
</comment>
<dbReference type="PROSITE" id="PS52035">
    <property type="entry name" value="PEPTIDASE_M14"/>
    <property type="match status" value="1"/>
</dbReference>
<keyword evidence="4" id="KW-0964">Secreted</keyword>
<dbReference type="GO" id="GO:0004181">
    <property type="term" value="F:metallocarboxypeptidase activity"/>
    <property type="evidence" value="ECO:0007669"/>
    <property type="project" value="InterPro"/>
</dbReference>
<evidence type="ECO:0000259" key="17">
    <source>
        <dbReference type="PROSITE" id="PS52035"/>
    </source>
</evidence>
<dbReference type="Gene3D" id="3.40.630.10">
    <property type="entry name" value="Zn peptidases"/>
    <property type="match status" value="1"/>
</dbReference>
<dbReference type="PROSITE" id="PS00133">
    <property type="entry name" value="CARBOXYPEPT_ZN_2"/>
    <property type="match status" value="1"/>
</dbReference>
<keyword evidence="11" id="KW-0482">Metalloprotease</keyword>
<dbReference type="SUPFAM" id="SSF53187">
    <property type="entry name" value="Zn-dependent exopeptidases"/>
    <property type="match status" value="1"/>
</dbReference>
<comment type="similarity">
    <text evidence="3 15">Belongs to the peptidase M14 family.</text>
</comment>
<name>A0AAU9U7G1_EUPED</name>
<evidence type="ECO:0000256" key="9">
    <source>
        <dbReference type="ARBA" id="ARBA00022801"/>
    </source>
</evidence>
<keyword evidence="5" id="KW-0121">Carboxypeptidase</keyword>
<accession>A0AAU9U7G1</accession>
<dbReference type="EMBL" id="CAKOGL010000014">
    <property type="protein sequence ID" value="CAH2094782.1"/>
    <property type="molecule type" value="Genomic_DNA"/>
</dbReference>
<keyword evidence="19" id="KW-1185">Reference proteome</keyword>
<keyword evidence="8 16" id="KW-0732">Signal</keyword>
<gene>
    <name evidence="18" type="ORF">EEDITHA_LOCUS10318</name>
</gene>
<dbReference type="FunFam" id="3.30.70.340:FF:000002">
    <property type="entry name" value="Carboxypeptidase A"/>
    <property type="match status" value="1"/>
</dbReference>
<evidence type="ECO:0000256" key="13">
    <source>
        <dbReference type="ARBA" id="ARBA00057299"/>
    </source>
</evidence>
<evidence type="ECO:0000256" key="3">
    <source>
        <dbReference type="ARBA" id="ARBA00005988"/>
    </source>
</evidence>
<evidence type="ECO:0000256" key="8">
    <source>
        <dbReference type="ARBA" id="ARBA00022729"/>
    </source>
</evidence>
<sequence>MDTKIKLLLVSIAIVCVNAISYQNYKVYNVVPKTKEDVTILKKLLDENKYFFWDYAIKVNYDVKIMVAPEKQDDFEKYAESVGINAKLVIEDVQSLIDAQLKRPSSRTQQEYNWDYYQTLDEIYDWLDKVAEEHSDVVTIIEIGRTVENRVIKGIKIDYKKQERPTIGFLKGGLHAREWITPATITWLINEFLNSEDTNVRNLAENVVWHIIPVANPDGYVYSFTSDRMWRKNRNRANFTSCAHLGLNDDMSNGIDLNRNFGYLWMTTGASQDPCTQTFAGPVAFSELESISIANYVLGLQRQGNLIYYLGFHSYSQLILVPYSHVGGADVLAAPNYGDLFEIAIKSAAKLTERYNTTYRVGTSADILYEVSGSGFDWAKGQANVPIVLLYEVRDLGQYGFLLPAEQIIPNSEEVLDSLVELDRVTRQIGYYQYQNSGQILNLSIFLLISTILFVM</sequence>
<evidence type="ECO:0000313" key="18">
    <source>
        <dbReference type="EMBL" id="CAH2094782.1"/>
    </source>
</evidence>
<evidence type="ECO:0000256" key="6">
    <source>
        <dbReference type="ARBA" id="ARBA00022670"/>
    </source>
</evidence>
<feature type="signal peptide" evidence="16">
    <location>
        <begin position="1"/>
        <end position="19"/>
    </location>
</feature>
<evidence type="ECO:0000256" key="16">
    <source>
        <dbReference type="SAM" id="SignalP"/>
    </source>
</evidence>
<dbReference type="InterPro" id="IPR003146">
    <property type="entry name" value="M14A_act_pep"/>
</dbReference>
<dbReference type="InterPro" id="IPR057247">
    <property type="entry name" value="CARBOXYPEPT_ZN_2"/>
</dbReference>
<dbReference type="AlphaFoldDB" id="A0AAU9U7G1"/>
<dbReference type="Pfam" id="PF00246">
    <property type="entry name" value="Peptidase_M14"/>
    <property type="match status" value="1"/>
</dbReference>
<feature type="domain" description="Peptidase M14" evidence="17">
    <location>
        <begin position="116"/>
        <end position="426"/>
    </location>
</feature>
<dbReference type="GO" id="GO:0005615">
    <property type="term" value="C:extracellular space"/>
    <property type="evidence" value="ECO:0007669"/>
    <property type="project" value="TreeGrafter"/>
</dbReference>
<keyword evidence="12" id="KW-1015">Disulfide bond</keyword>
<evidence type="ECO:0000313" key="19">
    <source>
        <dbReference type="Proteomes" id="UP001153954"/>
    </source>
</evidence>
<dbReference type="InterPro" id="IPR000834">
    <property type="entry name" value="Peptidase_M14"/>
</dbReference>
<comment type="subcellular location">
    <subcellularLocation>
        <location evidence="2">Secreted</location>
    </subcellularLocation>
</comment>
<feature type="active site" description="Proton donor/acceptor" evidence="15">
    <location>
        <position position="392"/>
    </location>
</feature>